<dbReference type="GO" id="GO:0008745">
    <property type="term" value="F:N-acetylmuramoyl-L-alanine amidase activity"/>
    <property type="evidence" value="ECO:0007669"/>
    <property type="project" value="UniProtKB-EC"/>
</dbReference>
<dbReference type="InterPro" id="IPR002508">
    <property type="entry name" value="MurNAc-LAA_cat"/>
</dbReference>
<evidence type="ECO:0000259" key="3">
    <source>
        <dbReference type="SMART" id="SM00646"/>
    </source>
</evidence>
<evidence type="ECO:0000256" key="2">
    <source>
        <dbReference type="SAM" id="MobiDB-lite"/>
    </source>
</evidence>
<comment type="caution">
    <text evidence="4">The sequence shown here is derived from an EMBL/GenBank/DDBJ whole genome shotgun (WGS) entry which is preliminary data.</text>
</comment>
<sequence>MASTVASATGAVTPSPTTPSRAPVVRAGAPVVVLDPGHNGGNAAHPAVVDALVPAGGFEKPCNTTGTETDVGYPEHAFTFDVAQRTAALLRARGTTVVLTRTDDTGVGPCVDERAAVANDAGAALAVSIHADGAPADATGFHVAEPALAPDGGNRAVLDPSDVAARDLLPAFATATGLPRADYPGNLVEPGLTRRSDLAGLNLARTPAVLLEAGNMRNAREAAQLSDPAFRQRAAEGIAAGVAAFLARSTP</sequence>
<dbReference type="SMART" id="SM00646">
    <property type="entry name" value="Ami_3"/>
    <property type="match status" value="1"/>
</dbReference>
<evidence type="ECO:0000313" key="4">
    <source>
        <dbReference type="EMBL" id="MEW9265289.1"/>
    </source>
</evidence>
<dbReference type="PANTHER" id="PTHR30404:SF0">
    <property type="entry name" value="N-ACETYLMURAMOYL-L-ALANINE AMIDASE AMIC"/>
    <property type="match status" value="1"/>
</dbReference>
<name>A0ABV3P6P7_9ACTN</name>
<accession>A0ABV3P6P7</accession>
<proteinExistence type="predicted"/>
<dbReference type="EMBL" id="JBFNQN010000007">
    <property type="protein sequence ID" value="MEW9265289.1"/>
    <property type="molecule type" value="Genomic_DNA"/>
</dbReference>
<evidence type="ECO:0000256" key="1">
    <source>
        <dbReference type="ARBA" id="ARBA00022801"/>
    </source>
</evidence>
<evidence type="ECO:0000313" key="5">
    <source>
        <dbReference type="Proteomes" id="UP001555826"/>
    </source>
</evidence>
<gene>
    <name evidence="4" type="ORF">AB1207_11070</name>
</gene>
<dbReference type="InterPro" id="IPR050695">
    <property type="entry name" value="N-acetylmuramoyl_amidase_3"/>
</dbReference>
<dbReference type="Gene3D" id="3.40.630.40">
    <property type="entry name" value="Zn-dependent exopeptidases"/>
    <property type="match status" value="1"/>
</dbReference>
<dbReference type="SUPFAM" id="SSF53187">
    <property type="entry name" value="Zn-dependent exopeptidases"/>
    <property type="match status" value="1"/>
</dbReference>
<feature type="compositionally biased region" description="Low complexity" evidence="2">
    <location>
        <begin position="1"/>
        <end position="13"/>
    </location>
</feature>
<feature type="region of interest" description="Disordered" evidence="2">
    <location>
        <begin position="1"/>
        <end position="23"/>
    </location>
</feature>
<organism evidence="4 5">
    <name type="scientific">Kineococcus endophyticus</name>
    <dbReference type="NCBI Taxonomy" id="1181883"/>
    <lineage>
        <taxon>Bacteria</taxon>
        <taxon>Bacillati</taxon>
        <taxon>Actinomycetota</taxon>
        <taxon>Actinomycetes</taxon>
        <taxon>Kineosporiales</taxon>
        <taxon>Kineosporiaceae</taxon>
        <taxon>Kineococcus</taxon>
    </lineage>
</organism>
<dbReference type="Proteomes" id="UP001555826">
    <property type="component" value="Unassembled WGS sequence"/>
</dbReference>
<keyword evidence="1 4" id="KW-0378">Hydrolase</keyword>
<dbReference type="RefSeq" id="WP_367638310.1">
    <property type="nucleotide sequence ID" value="NZ_JBFNQN010000007.1"/>
</dbReference>
<keyword evidence="5" id="KW-1185">Reference proteome</keyword>
<dbReference type="PANTHER" id="PTHR30404">
    <property type="entry name" value="N-ACETYLMURAMOYL-L-ALANINE AMIDASE"/>
    <property type="match status" value="1"/>
</dbReference>
<feature type="domain" description="MurNAc-LAA" evidence="3">
    <location>
        <begin position="115"/>
        <end position="243"/>
    </location>
</feature>
<dbReference type="CDD" id="cd02696">
    <property type="entry name" value="MurNAc-LAA"/>
    <property type="match status" value="1"/>
</dbReference>
<dbReference type="Pfam" id="PF01520">
    <property type="entry name" value="Amidase_3"/>
    <property type="match status" value="1"/>
</dbReference>
<protein>
    <submittedName>
        <fullName evidence="4">N-acetylmuramoyl-L-alanine amidase</fullName>
        <ecNumber evidence="4">3.5.1.28</ecNumber>
    </submittedName>
</protein>
<dbReference type="EC" id="3.5.1.28" evidence="4"/>
<reference evidence="4 5" key="1">
    <citation type="submission" date="2024-07" db="EMBL/GenBank/DDBJ databases">
        <authorList>
            <person name="Thanompreechachai J."/>
            <person name="Duangmal K."/>
        </authorList>
    </citation>
    <scope>NUCLEOTIDE SEQUENCE [LARGE SCALE GENOMIC DNA]</scope>
    <source>
        <strain evidence="4 5">KCTC 19886</strain>
    </source>
</reference>